<dbReference type="InterPro" id="IPR001128">
    <property type="entry name" value="Cyt_P450"/>
</dbReference>
<dbReference type="CDD" id="cd11069">
    <property type="entry name" value="CYP_FUM15-like"/>
    <property type="match status" value="1"/>
</dbReference>
<keyword evidence="6" id="KW-0560">Oxidoreductase</keyword>
<evidence type="ECO:0000256" key="2">
    <source>
        <dbReference type="ARBA" id="ARBA00005179"/>
    </source>
</evidence>
<proteinExistence type="inferred from homology"/>
<evidence type="ECO:0000256" key="5">
    <source>
        <dbReference type="ARBA" id="ARBA00022723"/>
    </source>
</evidence>
<gene>
    <name evidence="11" type="ORF">NLI96_g8906</name>
</gene>
<evidence type="ECO:0000313" key="11">
    <source>
        <dbReference type="EMBL" id="KAJ3479659.1"/>
    </source>
</evidence>
<dbReference type="Gene3D" id="1.10.630.10">
    <property type="entry name" value="Cytochrome P450"/>
    <property type="match status" value="1"/>
</dbReference>
<evidence type="ECO:0000256" key="3">
    <source>
        <dbReference type="ARBA" id="ARBA00010617"/>
    </source>
</evidence>
<dbReference type="Pfam" id="PF00067">
    <property type="entry name" value="p450"/>
    <property type="match status" value="1"/>
</dbReference>
<dbReference type="PRINTS" id="PR00385">
    <property type="entry name" value="P450"/>
</dbReference>
<keyword evidence="5 9" id="KW-0479">Metal-binding</keyword>
<dbReference type="Proteomes" id="UP001212997">
    <property type="component" value="Unassembled WGS sequence"/>
</dbReference>
<reference evidence="11" key="1">
    <citation type="submission" date="2022-07" db="EMBL/GenBank/DDBJ databases">
        <title>Genome Sequence of Physisporinus lineatus.</title>
        <authorList>
            <person name="Buettner E."/>
        </authorList>
    </citation>
    <scope>NUCLEOTIDE SEQUENCE</scope>
    <source>
        <strain evidence="11">VT162</strain>
    </source>
</reference>
<dbReference type="InterPro" id="IPR036396">
    <property type="entry name" value="Cyt_P450_sf"/>
</dbReference>
<evidence type="ECO:0000313" key="12">
    <source>
        <dbReference type="Proteomes" id="UP001212997"/>
    </source>
</evidence>
<organism evidence="11 12">
    <name type="scientific">Meripilus lineatus</name>
    <dbReference type="NCBI Taxonomy" id="2056292"/>
    <lineage>
        <taxon>Eukaryota</taxon>
        <taxon>Fungi</taxon>
        <taxon>Dikarya</taxon>
        <taxon>Basidiomycota</taxon>
        <taxon>Agaricomycotina</taxon>
        <taxon>Agaricomycetes</taxon>
        <taxon>Polyporales</taxon>
        <taxon>Meripilaceae</taxon>
        <taxon>Meripilus</taxon>
    </lineage>
</organism>
<dbReference type="PANTHER" id="PTHR24305">
    <property type="entry name" value="CYTOCHROME P450"/>
    <property type="match status" value="1"/>
</dbReference>
<comment type="cofactor">
    <cofactor evidence="1 9">
        <name>heme</name>
        <dbReference type="ChEBI" id="CHEBI:30413"/>
    </cofactor>
</comment>
<keyword evidence="8" id="KW-0503">Monooxygenase</keyword>
<dbReference type="SUPFAM" id="SSF48264">
    <property type="entry name" value="Cytochrome P450"/>
    <property type="match status" value="1"/>
</dbReference>
<accession>A0AAD5UY36</accession>
<name>A0AAD5UY36_9APHY</name>
<evidence type="ECO:0008006" key="13">
    <source>
        <dbReference type="Google" id="ProtNLM"/>
    </source>
</evidence>
<sequence>MISLQFALLGCLVWVLWRVFRQYVVPSPLDVLPGPAPTSFWKGSLGRLFSRHGWDFQNELEDHYDGVAKVTGMLGRKYLYIHDPKALNSIIVRDQYVHEPTTWFTESINLMFGPGLLATYGTVLIPPAFIYMRSMWWCLLGDHHRRQRKLLNPVFSINHMRHMTPLFYKVSHNLRDALAAQVKDGSRDTDMLRWFNRTALELIGQGGLGYSFDRLVEDAPNAFGDAMKALLPAIFSMSLPRLFAPYFKYMGTPAFRRKVLDLLPLPQLHKIAQIVDTMSVQAHMIFDQKREALKAGDEAVMQQIGEGRDIMSILLRANTEASEEDRLPENELIAQMAILVFAATDTTTSALVQTLQLLIEHPDVQEKVRQEIAEAKENTNQDIPYDRLVDLPLLDAVCRETLRLYPPVTFVHRETRADIVVPLLKPITGVNGQLIREIPVQKDTPVIVGLRACNRSEAIWGPDAKEWKPERWLAPLPGSVAEAHVPGVYSNLMTFLGGGRACIGFKFSQLEMKVVLAIILESFRFSKADNGDKVVWNLAGVRYPTVGRESNKPSFPMKVELIAKN</sequence>
<dbReference type="PANTHER" id="PTHR24305:SF166">
    <property type="entry name" value="CYTOCHROME P450 12A4, MITOCHONDRIAL-RELATED"/>
    <property type="match status" value="1"/>
</dbReference>
<evidence type="ECO:0000256" key="8">
    <source>
        <dbReference type="ARBA" id="ARBA00023033"/>
    </source>
</evidence>
<evidence type="ECO:0000256" key="9">
    <source>
        <dbReference type="PIRSR" id="PIRSR602401-1"/>
    </source>
</evidence>
<dbReference type="GO" id="GO:0005506">
    <property type="term" value="F:iron ion binding"/>
    <property type="evidence" value="ECO:0007669"/>
    <property type="project" value="InterPro"/>
</dbReference>
<comment type="similarity">
    <text evidence="3">Belongs to the cytochrome P450 family.</text>
</comment>
<dbReference type="PRINTS" id="PR00463">
    <property type="entry name" value="EP450I"/>
</dbReference>
<feature type="chain" id="PRO_5041968798" description="Cytochrome P450" evidence="10">
    <location>
        <begin position="27"/>
        <end position="565"/>
    </location>
</feature>
<keyword evidence="7 9" id="KW-0408">Iron</keyword>
<keyword evidence="10" id="KW-0732">Signal</keyword>
<dbReference type="GO" id="GO:0020037">
    <property type="term" value="F:heme binding"/>
    <property type="evidence" value="ECO:0007669"/>
    <property type="project" value="InterPro"/>
</dbReference>
<evidence type="ECO:0000256" key="7">
    <source>
        <dbReference type="ARBA" id="ARBA00023004"/>
    </source>
</evidence>
<evidence type="ECO:0000256" key="1">
    <source>
        <dbReference type="ARBA" id="ARBA00001971"/>
    </source>
</evidence>
<protein>
    <recommendedName>
        <fullName evidence="13">Cytochrome P450</fullName>
    </recommendedName>
</protein>
<dbReference type="EMBL" id="JANAWD010000425">
    <property type="protein sequence ID" value="KAJ3479659.1"/>
    <property type="molecule type" value="Genomic_DNA"/>
</dbReference>
<comment type="pathway">
    <text evidence="2">Secondary metabolite biosynthesis.</text>
</comment>
<keyword evidence="12" id="KW-1185">Reference proteome</keyword>
<dbReference type="GO" id="GO:0016705">
    <property type="term" value="F:oxidoreductase activity, acting on paired donors, with incorporation or reduction of molecular oxygen"/>
    <property type="evidence" value="ECO:0007669"/>
    <property type="project" value="InterPro"/>
</dbReference>
<dbReference type="InterPro" id="IPR050121">
    <property type="entry name" value="Cytochrome_P450_monoxygenase"/>
</dbReference>
<evidence type="ECO:0000256" key="10">
    <source>
        <dbReference type="SAM" id="SignalP"/>
    </source>
</evidence>
<feature type="signal peptide" evidence="10">
    <location>
        <begin position="1"/>
        <end position="26"/>
    </location>
</feature>
<dbReference type="AlphaFoldDB" id="A0AAD5UY36"/>
<comment type="caution">
    <text evidence="11">The sequence shown here is derived from an EMBL/GenBank/DDBJ whole genome shotgun (WGS) entry which is preliminary data.</text>
</comment>
<feature type="binding site" description="axial binding residue" evidence="9">
    <location>
        <position position="502"/>
    </location>
    <ligand>
        <name>heme</name>
        <dbReference type="ChEBI" id="CHEBI:30413"/>
    </ligand>
    <ligandPart>
        <name>Fe</name>
        <dbReference type="ChEBI" id="CHEBI:18248"/>
    </ligandPart>
</feature>
<dbReference type="InterPro" id="IPR002401">
    <property type="entry name" value="Cyt_P450_E_grp-I"/>
</dbReference>
<keyword evidence="4 9" id="KW-0349">Heme</keyword>
<dbReference type="GO" id="GO:0004497">
    <property type="term" value="F:monooxygenase activity"/>
    <property type="evidence" value="ECO:0007669"/>
    <property type="project" value="UniProtKB-KW"/>
</dbReference>
<evidence type="ECO:0000256" key="4">
    <source>
        <dbReference type="ARBA" id="ARBA00022617"/>
    </source>
</evidence>
<evidence type="ECO:0000256" key="6">
    <source>
        <dbReference type="ARBA" id="ARBA00023002"/>
    </source>
</evidence>